<feature type="transmembrane region" description="Helical" evidence="1">
    <location>
        <begin position="6"/>
        <end position="30"/>
    </location>
</feature>
<dbReference type="EMBL" id="CP089977">
    <property type="protein sequence ID" value="UXZ04072.1"/>
    <property type="molecule type" value="Genomic_DNA"/>
</dbReference>
<keyword evidence="3" id="KW-1185">Reference proteome</keyword>
<dbReference type="RefSeq" id="WP_263075551.1">
    <property type="nucleotide sequence ID" value="NZ_CP089977.1"/>
</dbReference>
<dbReference type="Proteomes" id="UP001063782">
    <property type="component" value="Chromosome"/>
</dbReference>
<gene>
    <name evidence="2" type="ORF">LU297_05480</name>
</gene>
<feature type="transmembrane region" description="Helical" evidence="1">
    <location>
        <begin position="51"/>
        <end position="70"/>
    </location>
</feature>
<protein>
    <recommendedName>
        <fullName evidence="4">Fatty acid hydroxylase domain-containing protein</fullName>
    </recommendedName>
</protein>
<reference evidence="2" key="1">
    <citation type="submission" date="2021-12" db="EMBL/GenBank/DDBJ databases">
        <title>taxonomy of Moraxella sp. ZY201224.</title>
        <authorList>
            <person name="Li F."/>
        </authorList>
    </citation>
    <scope>NUCLEOTIDE SEQUENCE</scope>
    <source>
        <strain evidence="2">ZY201224</strain>
    </source>
</reference>
<keyword evidence="1" id="KW-1133">Transmembrane helix</keyword>
<accession>A0ABY6F1V0</accession>
<evidence type="ECO:0008006" key="4">
    <source>
        <dbReference type="Google" id="ProtNLM"/>
    </source>
</evidence>
<evidence type="ECO:0000313" key="3">
    <source>
        <dbReference type="Proteomes" id="UP001063782"/>
    </source>
</evidence>
<keyword evidence="1" id="KW-0812">Transmembrane</keyword>
<name>A0ABY6F1V0_9GAMM</name>
<keyword evidence="1" id="KW-0472">Membrane</keyword>
<sequence>MDWLNPITTAIIFLIIVDWFINDSYHRLIFKKNRQLAKPHFHSKLHQSYHYLVNVLTVIGAVLVVIRWILF</sequence>
<organism evidence="2 3">
    <name type="scientific">Moraxella nasicaprae</name>
    <dbReference type="NCBI Taxonomy" id="2904122"/>
    <lineage>
        <taxon>Bacteria</taxon>
        <taxon>Pseudomonadati</taxon>
        <taxon>Pseudomonadota</taxon>
        <taxon>Gammaproteobacteria</taxon>
        <taxon>Moraxellales</taxon>
        <taxon>Moraxellaceae</taxon>
        <taxon>Moraxella</taxon>
    </lineage>
</organism>
<evidence type="ECO:0000313" key="2">
    <source>
        <dbReference type="EMBL" id="UXZ04072.1"/>
    </source>
</evidence>
<evidence type="ECO:0000256" key="1">
    <source>
        <dbReference type="SAM" id="Phobius"/>
    </source>
</evidence>
<proteinExistence type="predicted"/>